<feature type="site" description="Important for catalytic activity, responsible for pKa modulation of the active site Glu and correct orientation of both the proton donor and substrate" evidence="5">
    <location>
        <position position="165"/>
    </location>
</feature>
<dbReference type="InterPro" id="IPR023296">
    <property type="entry name" value="Glyco_hydro_beta-prop_sf"/>
</dbReference>
<dbReference type="InterPro" id="IPR013320">
    <property type="entry name" value="ConA-like_dom_sf"/>
</dbReference>
<evidence type="ECO:0000256" key="6">
    <source>
        <dbReference type="SAM" id="SignalP"/>
    </source>
</evidence>
<reference evidence="8 9" key="1">
    <citation type="journal article" date="2014" name="PLoS ONE">
        <title>Rumen cellulosomics: divergent fiber-degrading strategies revealed by comparative genome-wide analysis of six ruminococcal strains.</title>
        <authorList>
            <person name="Dassa B."/>
            <person name="Borovok I."/>
            <person name="Ruimy-Israeli V."/>
            <person name="Lamed R."/>
            <person name="Flint H.J."/>
            <person name="Duncan S.H."/>
            <person name="Henrissat B."/>
            <person name="Coutinho P."/>
            <person name="Morrison M."/>
            <person name="Mosoni P."/>
            <person name="Yeoman C.J."/>
            <person name="White B.A."/>
            <person name="Bayer E.A."/>
        </authorList>
    </citation>
    <scope>NUCLEOTIDE SEQUENCE [LARGE SCALE GENOMIC DNA]</scope>
    <source>
        <strain evidence="8 9">007c</strain>
    </source>
</reference>
<feature type="chain" id="PRO_5039550463" description="Dockerin domain-containing protein" evidence="6">
    <location>
        <begin position="27"/>
        <end position="1080"/>
    </location>
</feature>
<evidence type="ECO:0000256" key="5">
    <source>
        <dbReference type="PIRSR" id="PIRSR606710-2"/>
    </source>
</evidence>
<dbReference type="EMBL" id="ATAX01000016">
    <property type="protein sequence ID" value="EWM54432.1"/>
    <property type="molecule type" value="Genomic_DNA"/>
</dbReference>
<dbReference type="InterPro" id="IPR000801">
    <property type="entry name" value="Esterase-like"/>
</dbReference>
<dbReference type="Pfam" id="PF04616">
    <property type="entry name" value="Glyco_hydro_43"/>
    <property type="match status" value="1"/>
</dbReference>
<dbReference type="PANTHER" id="PTHR42812">
    <property type="entry name" value="BETA-XYLOSIDASE"/>
    <property type="match status" value="1"/>
</dbReference>
<feature type="signal peptide" evidence="6">
    <location>
        <begin position="1"/>
        <end position="26"/>
    </location>
</feature>
<dbReference type="InterPro" id="IPR051795">
    <property type="entry name" value="Glycosyl_Hydrlase_43"/>
</dbReference>
<dbReference type="CDD" id="cd14256">
    <property type="entry name" value="Dockerin_I"/>
    <property type="match status" value="1"/>
</dbReference>
<sequence>MRHFHAGKAALSVLLAAAVAFPAASSAVRDDSTAAAQTTTVSNPVIWADVPDDDVIRVGDTYYMVSTTMFFSPGAPIMKSKDLVNWEICSYVYDRLAEGDVQNLKNGKHDYSHGQWAASLRYNEKKGKYYVFFGSYGTNKSYIFSTDDIENGEWSRVELNGMYHDASLLFDDDGRNYLVYGGGEIKIKELNSDLTGFKQGGADKTLFKTNISGYVAGEGSHIQKIGDYYYIFIIAWPSNTGRVEICYRSRELLGNYESKYVFDSGLGSYGSGVAQGGIVDTPDGKWYAMLFQDHGAVGRIPVLVPVTWQNNWPMMGVNGKAPVKLELPVEDRGTDLAGDDYFDYSSNDLALEWQWNHNPDNSAWSVTEREGWLRLKNKSTASHLLDSRNTLTMRTEGPACSSFIKLDSSNMKPGDYAGLSAFQLKYGCIGVRVDDSGTRKVYMSVNGGDDIGNSSNKIVAEQNMSGDEIYLKVDFKFANVSSDGSSSNNIDKANFYYSYDGQSWTKLGQELSMSYDLKLFTGYRSGIYSYATKTTGGYADIDFFEYERQSWNGCDGSKVLSGQAAVIEPDENGYYFHNTFENGSESWLGRGSAIVETNNNEHYAGSASLACTGREANWNGASRTLPAKVFKAGEEYSFSTVVKYDEGPDSQTFYLTLQYEDGSDSAKYDKIAIVENVPKGEWIQLSNTNYRIPENATNMQFYVETAEDKYGFYIDEAIGAVAGTVIDGPKAAQLIPGDVNGDEVVDSFDMIAARKALISEKFADSRAEKAYDVNRDKVCGVADLLLIQQYVLGKITEFPKAEIKEDEKPAQYSMADYTRLVEAKVVNTEPDSSHQEKSGVKYGTIKSGTYYSTTCKRNKPYNILLPANYDENRKYPVLYAMHGYWENQDRMIIKGNGTMYTRQIIGNAIAEGEAEDMIVVFPYIYSSATQESCSGMDDANNAAYDNFINDLTKDLMPYIEKNYSVKKGRDNTAITGFSMGGRESLLIGMQCPDLFGYVGAICPAPGVTGSFNWKSGEEPHLLFITAGSNDQTVYDIPSGYNDSFTKNGVPHIWHYVQGGYHGDNSIHAHFYNFVRALFKA</sequence>
<dbReference type="PROSITE" id="PS51766">
    <property type="entry name" value="DOCKERIN"/>
    <property type="match status" value="1"/>
</dbReference>
<dbReference type="InterPro" id="IPR041542">
    <property type="entry name" value="GH43_C2"/>
</dbReference>
<dbReference type="OrthoDB" id="9801455at2"/>
<feature type="domain" description="Dockerin" evidence="7">
    <location>
        <begin position="732"/>
        <end position="800"/>
    </location>
</feature>
<feature type="active site" description="Proton donor" evidence="4">
    <location>
        <position position="218"/>
    </location>
</feature>
<dbReference type="eggNOG" id="COG3507">
    <property type="taxonomic scope" value="Bacteria"/>
</dbReference>
<dbReference type="eggNOG" id="COG2382">
    <property type="taxonomic scope" value="Bacteria"/>
</dbReference>
<dbReference type="SUPFAM" id="SSF63446">
    <property type="entry name" value="Type I dockerin domain"/>
    <property type="match status" value="1"/>
</dbReference>
<dbReference type="Gene3D" id="2.115.10.20">
    <property type="entry name" value="Glycosyl hydrolase domain, family 43"/>
    <property type="match status" value="1"/>
</dbReference>
<keyword evidence="9" id="KW-1185">Reference proteome</keyword>
<dbReference type="PATRIC" id="fig|1341157.4.peg.1101"/>
<dbReference type="InterPro" id="IPR002105">
    <property type="entry name" value="Dockerin_1_rpt"/>
</dbReference>
<comment type="caution">
    <text evidence="8">The sequence shown here is derived from an EMBL/GenBank/DDBJ whole genome shotgun (WGS) entry which is preliminary data.</text>
</comment>
<evidence type="ECO:0000256" key="2">
    <source>
        <dbReference type="ARBA" id="ARBA00022801"/>
    </source>
</evidence>
<comment type="similarity">
    <text evidence="1">Belongs to the glycosyl hydrolase 43 family.</text>
</comment>
<dbReference type="Proteomes" id="UP000019365">
    <property type="component" value="Unassembled WGS sequence"/>
</dbReference>
<dbReference type="Gene3D" id="1.10.1330.10">
    <property type="entry name" value="Dockerin domain"/>
    <property type="match status" value="1"/>
</dbReference>
<evidence type="ECO:0000313" key="8">
    <source>
        <dbReference type="EMBL" id="EWM54432.1"/>
    </source>
</evidence>
<dbReference type="GO" id="GO:0000272">
    <property type="term" value="P:polysaccharide catabolic process"/>
    <property type="evidence" value="ECO:0007669"/>
    <property type="project" value="InterPro"/>
</dbReference>
<gene>
    <name evidence="8" type="ORF">RF007C_12550</name>
</gene>
<dbReference type="CDD" id="cd09001">
    <property type="entry name" value="GH43_FsAxh1-like"/>
    <property type="match status" value="1"/>
</dbReference>
<evidence type="ECO:0000256" key="3">
    <source>
        <dbReference type="ARBA" id="ARBA00023295"/>
    </source>
</evidence>
<accession>W7V0V3</accession>
<dbReference type="Gene3D" id="2.60.120.200">
    <property type="match status" value="1"/>
</dbReference>
<dbReference type="InterPro" id="IPR003305">
    <property type="entry name" value="CenC_carb-bd"/>
</dbReference>
<dbReference type="SUPFAM" id="SSF49899">
    <property type="entry name" value="Concanavalin A-like lectins/glucanases"/>
    <property type="match status" value="1"/>
</dbReference>
<proteinExistence type="inferred from homology"/>
<name>W7V0V3_RUMFL</name>
<evidence type="ECO:0000256" key="1">
    <source>
        <dbReference type="ARBA" id="ARBA00009865"/>
    </source>
</evidence>
<keyword evidence="6" id="KW-0732">Signal</keyword>
<dbReference type="RefSeq" id="WP_037297898.1">
    <property type="nucleotide sequence ID" value="NZ_ATAX01000016.1"/>
</dbReference>
<evidence type="ECO:0000256" key="4">
    <source>
        <dbReference type="PIRSR" id="PIRSR606710-1"/>
    </source>
</evidence>
<dbReference type="InterPro" id="IPR016134">
    <property type="entry name" value="Dockerin_dom"/>
</dbReference>
<dbReference type="GO" id="GO:0004553">
    <property type="term" value="F:hydrolase activity, hydrolyzing O-glycosyl compounds"/>
    <property type="evidence" value="ECO:0007669"/>
    <property type="project" value="InterPro"/>
</dbReference>
<protein>
    <recommendedName>
        <fullName evidence="7">Dockerin domain-containing protein</fullName>
    </recommendedName>
</protein>
<dbReference type="InterPro" id="IPR029058">
    <property type="entry name" value="AB_hydrolase_fold"/>
</dbReference>
<dbReference type="SUPFAM" id="SSF75005">
    <property type="entry name" value="Arabinanase/levansucrase/invertase"/>
    <property type="match status" value="1"/>
</dbReference>
<dbReference type="Pfam" id="PF00404">
    <property type="entry name" value="Dockerin_1"/>
    <property type="match status" value="1"/>
</dbReference>
<dbReference type="Pfam" id="PF17851">
    <property type="entry name" value="GH43_C2"/>
    <property type="match status" value="1"/>
</dbReference>
<dbReference type="Pfam" id="PF02018">
    <property type="entry name" value="CBM_4_9"/>
    <property type="match status" value="1"/>
</dbReference>
<keyword evidence="2" id="KW-0378">Hydrolase</keyword>
<dbReference type="Gene3D" id="2.60.120.260">
    <property type="entry name" value="Galactose-binding domain-like"/>
    <property type="match status" value="1"/>
</dbReference>
<feature type="active site" description="Proton acceptor" evidence="4">
    <location>
        <position position="52"/>
    </location>
</feature>
<organism evidence="8 9">
    <name type="scientific">Ruminococcus flavefaciens 007c</name>
    <dbReference type="NCBI Taxonomy" id="1341157"/>
    <lineage>
        <taxon>Bacteria</taxon>
        <taxon>Bacillati</taxon>
        <taxon>Bacillota</taxon>
        <taxon>Clostridia</taxon>
        <taxon>Eubacteriales</taxon>
        <taxon>Oscillospiraceae</taxon>
        <taxon>Ruminococcus</taxon>
    </lineage>
</organism>
<dbReference type="SUPFAM" id="SSF49785">
    <property type="entry name" value="Galactose-binding domain-like"/>
    <property type="match status" value="1"/>
</dbReference>
<dbReference type="AlphaFoldDB" id="W7V0V3"/>
<dbReference type="InterPro" id="IPR006710">
    <property type="entry name" value="Glyco_hydro_43"/>
</dbReference>
<dbReference type="PANTHER" id="PTHR42812:SF15">
    <property type="entry name" value="HYDROLASE, PUTATIVE (AFU_ORTHOLOGUE AFUA_2G00930)-RELATED"/>
    <property type="match status" value="1"/>
</dbReference>
<evidence type="ECO:0000313" key="9">
    <source>
        <dbReference type="Proteomes" id="UP000019365"/>
    </source>
</evidence>
<keyword evidence="3" id="KW-0326">Glycosidase</keyword>
<dbReference type="Gene3D" id="3.40.50.1820">
    <property type="entry name" value="alpha/beta hydrolase"/>
    <property type="match status" value="1"/>
</dbReference>
<dbReference type="InterPro" id="IPR036439">
    <property type="entry name" value="Dockerin_dom_sf"/>
</dbReference>
<dbReference type="InterPro" id="IPR008979">
    <property type="entry name" value="Galactose-bd-like_sf"/>
</dbReference>
<evidence type="ECO:0000259" key="7">
    <source>
        <dbReference type="PROSITE" id="PS51766"/>
    </source>
</evidence>
<dbReference type="SUPFAM" id="SSF53474">
    <property type="entry name" value="alpha/beta-Hydrolases"/>
    <property type="match status" value="1"/>
</dbReference>
<dbReference type="Pfam" id="PF00756">
    <property type="entry name" value="Esterase"/>
    <property type="match status" value="1"/>
</dbReference>